<dbReference type="EMBL" id="AODF01000008">
    <property type="protein sequence ID" value="EUJ33053.1"/>
    <property type="molecule type" value="Genomic_DNA"/>
</dbReference>
<evidence type="ECO:0000259" key="1">
    <source>
        <dbReference type="Pfam" id="PF03454"/>
    </source>
</evidence>
<dbReference type="Proteomes" id="UP000019249">
    <property type="component" value="Unassembled WGS sequence"/>
</dbReference>
<dbReference type="InterPro" id="IPR036688">
    <property type="entry name" value="MoeA_C_domain_IV_sf"/>
</dbReference>
<comment type="caution">
    <text evidence="2">The sequence shown here is derived from an EMBL/GenBank/DDBJ whole genome shotgun (WGS) entry which is preliminary data.</text>
</comment>
<reference evidence="2 3" key="1">
    <citation type="journal article" date="2014" name="Int. J. Syst. Evol. Microbiol.">
        <title>Listeria floridensis sp. nov., Listeria aquatica sp. nov., Listeria cornellensis sp. nov., Listeria riparia sp. nov. and Listeria grandensis sp. nov., from agricultural and natural environments.</title>
        <authorList>
            <person name="den Bakker H.C."/>
            <person name="Warchocki S."/>
            <person name="Wright E.M."/>
            <person name="Allred A.F."/>
            <person name="Ahlstrom C."/>
            <person name="Manuel C.S."/>
            <person name="Stasiewicz M.J."/>
            <person name="Burrell A."/>
            <person name="Roof S."/>
            <person name="Strawn L."/>
            <person name="Fortes E.D."/>
            <person name="Nightingale K.K."/>
            <person name="Kephart D."/>
            <person name="Wiedmann M."/>
        </authorList>
    </citation>
    <scope>NUCLEOTIDE SEQUENCE [LARGE SCALE GENOMIC DNA]</scope>
    <source>
        <strain evidence="2 3">FSL S10-1187</strain>
    </source>
</reference>
<protein>
    <submittedName>
        <fullName evidence="2">Molybdopterin biosynthesis protein MoeA</fullName>
    </submittedName>
</protein>
<organism evidence="2 3">
    <name type="scientific">Listeria floridensis FSL S10-1187</name>
    <dbReference type="NCBI Taxonomy" id="1265817"/>
    <lineage>
        <taxon>Bacteria</taxon>
        <taxon>Bacillati</taxon>
        <taxon>Bacillota</taxon>
        <taxon>Bacilli</taxon>
        <taxon>Bacillales</taxon>
        <taxon>Listeriaceae</taxon>
        <taxon>Listeria</taxon>
    </lineage>
</organism>
<accession>A0ABN0RGQ0</accession>
<dbReference type="Pfam" id="PF03454">
    <property type="entry name" value="MoeA_C"/>
    <property type="match status" value="1"/>
</dbReference>
<sequence>MAQDYLKNNGYDRFLRAKARLENETYYVEPVGSDMSSSLGNLPFADSLVMIPRGKVGKAKGEEVRVWLLSSKS</sequence>
<evidence type="ECO:0000313" key="2">
    <source>
        <dbReference type="EMBL" id="EUJ33053.1"/>
    </source>
</evidence>
<dbReference type="InterPro" id="IPR005111">
    <property type="entry name" value="MoeA_C_domain_IV"/>
</dbReference>
<dbReference type="SUPFAM" id="SSF63867">
    <property type="entry name" value="MoeA C-terminal domain-like"/>
    <property type="match status" value="1"/>
</dbReference>
<proteinExistence type="predicted"/>
<dbReference type="Gene3D" id="2.40.340.10">
    <property type="entry name" value="MoeA, C-terminal, domain IV"/>
    <property type="match status" value="1"/>
</dbReference>
<keyword evidence="3" id="KW-1185">Reference proteome</keyword>
<name>A0ABN0RGQ0_9LIST</name>
<gene>
    <name evidence="2" type="ORF">MFLO_05640</name>
</gene>
<evidence type="ECO:0000313" key="3">
    <source>
        <dbReference type="Proteomes" id="UP000019249"/>
    </source>
</evidence>
<feature type="domain" description="MoeA C-terminal" evidence="1">
    <location>
        <begin position="2"/>
        <end position="69"/>
    </location>
</feature>